<dbReference type="PANTHER" id="PTHR16036">
    <property type="entry name" value="ANKYRIN REPEAT AND ZINC FINGER DOMAIN-CONTAINING PROTEIN 1"/>
    <property type="match status" value="1"/>
</dbReference>
<accession>A4S9T4</accession>
<keyword evidence="4" id="KW-0540">Nuclease</keyword>
<comment type="similarity">
    <text evidence="2 10">Belongs to the ANKZF1/VMS1 family.</text>
</comment>
<keyword evidence="3 10" id="KW-0963">Cytoplasm</keyword>
<gene>
    <name evidence="13" type="ORF">OSTLU_28308</name>
</gene>
<dbReference type="InterPro" id="IPR047139">
    <property type="entry name" value="ANKZ1/VMS1"/>
</dbReference>
<dbReference type="GeneID" id="5006284"/>
<protein>
    <recommendedName>
        <fullName evidence="12">VLRF1 domain-containing protein</fullName>
    </recommendedName>
</protein>
<dbReference type="GO" id="GO:0005737">
    <property type="term" value="C:cytoplasm"/>
    <property type="evidence" value="ECO:0007669"/>
    <property type="project" value="UniProtKB-SubCell"/>
</dbReference>
<dbReference type="OrthoDB" id="429841at2759"/>
<dbReference type="KEGG" id="olu:OSTLU_28308"/>
<evidence type="ECO:0000256" key="8">
    <source>
        <dbReference type="ARBA" id="ARBA00023043"/>
    </source>
</evidence>
<dbReference type="PROSITE" id="PS52044">
    <property type="entry name" value="VLRF1"/>
    <property type="match status" value="1"/>
</dbReference>
<organism evidence="13 14">
    <name type="scientific">Ostreococcus lucimarinus (strain CCE9901)</name>
    <dbReference type="NCBI Taxonomy" id="436017"/>
    <lineage>
        <taxon>Eukaryota</taxon>
        <taxon>Viridiplantae</taxon>
        <taxon>Chlorophyta</taxon>
        <taxon>Mamiellophyceae</taxon>
        <taxon>Mamiellales</taxon>
        <taxon>Bathycoccaceae</taxon>
        <taxon>Ostreococcus</taxon>
    </lineage>
</organism>
<keyword evidence="9" id="KW-0175">Coiled coil</keyword>
<evidence type="ECO:0000313" key="14">
    <source>
        <dbReference type="Proteomes" id="UP000001568"/>
    </source>
</evidence>
<evidence type="ECO:0000259" key="12">
    <source>
        <dbReference type="PROSITE" id="PS52044"/>
    </source>
</evidence>
<reference evidence="13 14" key="1">
    <citation type="journal article" date="2007" name="Proc. Natl. Acad. Sci. U.S.A.">
        <title>The tiny eukaryote Ostreococcus provides genomic insights into the paradox of plankton speciation.</title>
        <authorList>
            <person name="Palenik B."/>
            <person name="Grimwood J."/>
            <person name="Aerts A."/>
            <person name="Rouze P."/>
            <person name="Salamov A."/>
            <person name="Putnam N."/>
            <person name="Dupont C."/>
            <person name="Jorgensen R."/>
            <person name="Derelle E."/>
            <person name="Rombauts S."/>
            <person name="Zhou K."/>
            <person name="Otillar R."/>
            <person name="Merchant S.S."/>
            <person name="Podell S."/>
            <person name="Gaasterland T."/>
            <person name="Napoli C."/>
            <person name="Gendler K."/>
            <person name="Manuell A."/>
            <person name="Tai V."/>
            <person name="Vallon O."/>
            <person name="Piganeau G."/>
            <person name="Jancek S."/>
            <person name="Heijde M."/>
            <person name="Jabbari K."/>
            <person name="Bowler C."/>
            <person name="Lohr M."/>
            <person name="Robbens S."/>
            <person name="Werner G."/>
            <person name="Dubchak I."/>
            <person name="Pazour G.J."/>
            <person name="Ren Q."/>
            <person name="Paulsen I."/>
            <person name="Delwiche C."/>
            <person name="Schmutz J."/>
            <person name="Rokhsar D."/>
            <person name="Van de Peer Y."/>
            <person name="Moreau H."/>
            <person name="Grigoriev I.V."/>
        </authorList>
    </citation>
    <scope>NUCLEOTIDE SEQUENCE [LARGE SCALE GENOMIC DNA]</scope>
    <source>
        <strain evidence="13 14">CCE9901</strain>
    </source>
</reference>
<keyword evidence="6" id="KW-0255">Endonuclease</keyword>
<evidence type="ECO:0000256" key="4">
    <source>
        <dbReference type="ARBA" id="ARBA00022722"/>
    </source>
</evidence>
<dbReference type="HOGENOM" id="CLU_954407_0_0_1"/>
<feature type="compositionally biased region" description="Basic and acidic residues" evidence="11">
    <location>
        <begin position="217"/>
        <end position="229"/>
    </location>
</feature>
<dbReference type="RefSeq" id="XP_001422122.1">
    <property type="nucleotide sequence ID" value="XM_001422085.1"/>
</dbReference>
<comment type="caution">
    <text evidence="10">Lacks conserved residue(s) required for the propagation of feature annotation.</text>
</comment>
<dbReference type="Pfam" id="PF18826">
    <property type="entry name" value="bVLRF1"/>
    <property type="match status" value="1"/>
</dbReference>
<dbReference type="Proteomes" id="UP000001568">
    <property type="component" value="Chromosome 17"/>
</dbReference>
<evidence type="ECO:0000256" key="2">
    <source>
        <dbReference type="ARBA" id="ARBA00009262"/>
    </source>
</evidence>
<dbReference type="STRING" id="436017.A4S9T4"/>
<comment type="domain">
    <text evidence="10">The VLRF1 domain mediates binding to the 60S ribosomal subunit.</text>
</comment>
<evidence type="ECO:0000256" key="1">
    <source>
        <dbReference type="ARBA" id="ARBA00004496"/>
    </source>
</evidence>
<keyword evidence="5" id="KW-0677">Repeat</keyword>
<feature type="compositionally biased region" description="Basic residues" evidence="11">
    <location>
        <begin position="230"/>
        <end position="240"/>
    </location>
</feature>
<evidence type="ECO:0000256" key="7">
    <source>
        <dbReference type="ARBA" id="ARBA00022801"/>
    </source>
</evidence>
<dbReference type="InterPro" id="IPR041175">
    <property type="entry name" value="VLRF1/Vms1"/>
</dbReference>
<name>A4S9T4_OSTLU</name>
<dbReference type="AlphaFoldDB" id="A4S9T4"/>
<evidence type="ECO:0000256" key="10">
    <source>
        <dbReference type="PROSITE-ProRule" id="PRU01389"/>
    </source>
</evidence>
<comment type="subcellular location">
    <subcellularLocation>
        <location evidence="1">Cytoplasm</location>
    </subcellularLocation>
</comment>
<dbReference type="GO" id="GO:0016787">
    <property type="term" value="F:hydrolase activity"/>
    <property type="evidence" value="ECO:0007669"/>
    <property type="project" value="UniProtKB-KW"/>
</dbReference>
<evidence type="ECO:0000313" key="13">
    <source>
        <dbReference type="EMBL" id="ABP00439.1"/>
    </source>
</evidence>
<feature type="region of interest" description="Disordered" evidence="11">
    <location>
        <begin position="217"/>
        <end position="265"/>
    </location>
</feature>
<sequence>MRRANERALEADMREAFASMKTELESASLIFVSVSKVDARTIFNDKNPMLDRKDPRVRRVPFMTGRPTFNETRRVIGRLATVNLNVVEEEERLDEDADALAGLADTKFVIAAKPKPPPIEAPPEAEVEIIPEPELHAAARAGDSERVLHLLIEENADPTESYKGKLPYVVSKDRETRDAFRRAMAQKPDAWDWIGRAAVPSALTEELEAKKAAKEAEYEAARKEKEKERKKAQKERKKKQSAAAALLEKTAAPASSGVAEKKSAALVEQVDKVSNDRREQMVSVYVVIARFS</sequence>
<evidence type="ECO:0000256" key="5">
    <source>
        <dbReference type="ARBA" id="ARBA00022737"/>
    </source>
</evidence>
<keyword evidence="14" id="KW-1185">Reference proteome</keyword>
<feature type="domain" description="VLRF1" evidence="12">
    <location>
        <begin position="1"/>
        <end position="82"/>
    </location>
</feature>
<dbReference type="PANTHER" id="PTHR16036:SF2">
    <property type="entry name" value="TRNA ENDONUCLEASE ANKZF1"/>
    <property type="match status" value="1"/>
</dbReference>
<feature type="compositionally biased region" description="Low complexity" evidence="11">
    <location>
        <begin position="241"/>
        <end position="254"/>
    </location>
</feature>
<dbReference type="OMA" id="NDKNPML"/>
<dbReference type="Gramene" id="ABP00439">
    <property type="protein sequence ID" value="ABP00439"/>
    <property type="gene ID" value="OSTLU_28308"/>
</dbReference>
<evidence type="ECO:0000256" key="6">
    <source>
        <dbReference type="ARBA" id="ARBA00022759"/>
    </source>
</evidence>
<dbReference type="EMBL" id="CP000597">
    <property type="protein sequence ID" value="ABP00439.1"/>
    <property type="molecule type" value="Genomic_DNA"/>
</dbReference>
<evidence type="ECO:0000256" key="11">
    <source>
        <dbReference type="SAM" id="MobiDB-lite"/>
    </source>
</evidence>
<evidence type="ECO:0000256" key="3">
    <source>
        <dbReference type="ARBA" id="ARBA00022490"/>
    </source>
</evidence>
<dbReference type="GO" id="GO:0004519">
    <property type="term" value="F:endonuclease activity"/>
    <property type="evidence" value="ECO:0007669"/>
    <property type="project" value="UniProtKB-KW"/>
</dbReference>
<dbReference type="GO" id="GO:0036503">
    <property type="term" value="P:ERAD pathway"/>
    <property type="evidence" value="ECO:0007669"/>
    <property type="project" value="TreeGrafter"/>
</dbReference>
<keyword evidence="7" id="KW-0378">Hydrolase</keyword>
<dbReference type="eggNOG" id="KOG2505">
    <property type="taxonomic scope" value="Eukaryota"/>
</dbReference>
<keyword evidence="8" id="KW-0040">ANK repeat</keyword>
<evidence type="ECO:0000256" key="9">
    <source>
        <dbReference type="ARBA" id="ARBA00023054"/>
    </source>
</evidence>
<proteinExistence type="inferred from homology"/>